<dbReference type="Gene3D" id="1.10.720.30">
    <property type="entry name" value="SAP domain"/>
    <property type="match status" value="1"/>
</dbReference>
<feature type="coiled-coil region" evidence="1">
    <location>
        <begin position="35"/>
        <end position="65"/>
    </location>
</feature>
<dbReference type="InterPro" id="IPR003034">
    <property type="entry name" value="SAP_dom"/>
</dbReference>
<dbReference type="InterPro" id="IPR036361">
    <property type="entry name" value="SAP_dom_sf"/>
</dbReference>
<dbReference type="KEGG" id="mru:mru_0041"/>
<dbReference type="HOGENOM" id="CLU_291992_0_0_2"/>
<proteinExistence type="predicted"/>
<keyword evidence="4" id="KW-1185">Reference proteome</keyword>
<dbReference type="SMART" id="SM00513">
    <property type="entry name" value="SAP"/>
    <property type="match status" value="1"/>
</dbReference>
<feature type="domain" description="SAP" evidence="2">
    <location>
        <begin position="2"/>
        <end position="36"/>
    </location>
</feature>
<dbReference type="EMBL" id="CP001719">
    <property type="protein sequence ID" value="ADC45893.1"/>
    <property type="molecule type" value="Genomic_DNA"/>
</dbReference>
<evidence type="ECO:0000313" key="4">
    <source>
        <dbReference type="Proteomes" id="UP000008680"/>
    </source>
</evidence>
<dbReference type="GeneID" id="8769658"/>
<dbReference type="PROSITE" id="PS50800">
    <property type="entry name" value="SAP"/>
    <property type="match status" value="1"/>
</dbReference>
<dbReference type="SUPFAM" id="SSF68906">
    <property type="entry name" value="SAP domain"/>
    <property type="match status" value="1"/>
</dbReference>
<dbReference type="STRING" id="634498.mru_0041"/>
<reference evidence="3 4" key="1">
    <citation type="journal article" date="2010" name="PLoS ONE">
        <title>The genome sequence of the rumen methanogen Methanobrevibacter ruminantium reveals new possibilities for controlling ruminant methane emissions.</title>
        <authorList>
            <person name="Leahy S.C."/>
            <person name="Kelly W.J."/>
            <person name="Altermann E."/>
            <person name="Ronimus R.S."/>
            <person name="Yeoman C.J."/>
            <person name="Pacheco D.M."/>
            <person name="Li D."/>
            <person name="Kong Z."/>
            <person name="McTavish S."/>
            <person name="Sang C."/>
            <person name="Lambie S.C."/>
            <person name="Janssen P.H."/>
            <person name="Dey D."/>
            <person name="Attwood G.T."/>
        </authorList>
    </citation>
    <scope>NUCLEOTIDE SEQUENCE [LARGE SCALE GENOMIC DNA]</scope>
    <source>
        <strain evidence="4">ATCC 35063 / DSM 1093 / JCM 13430 / OCM 146 / M1</strain>
    </source>
</reference>
<dbReference type="Proteomes" id="UP000008680">
    <property type="component" value="Chromosome"/>
</dbReference>
<name>D3E4J7_METRM</name>
<dbReference type="PATRIC" id="fig|634498.28.peg.42"/>
<sequence length="1044" mass="112986">MSEKYTVAELKYILKENGLKVSGRKPDLVERVLPILNAEASEEAVEEVKEEVKEETVEAEIVEAEEKAPVDLTFPDTEEALSSILALYGLSYDDLSIKDIEFADGKICINGEAFIQNGLSMSDSTMSIINADPTLNLTMNIPEVAYSDFESTIFRFKDLDLNLIPTDDSLEFKAALKGLDIMTDLNNIILKGLDFAFKSFPDRGVEIGIDIDDFIYPNFYNTSFNFENLDFNMAIGVDGQSIAISVNLPALDLLNKDYRVKLSDLSLNLVLSDLQLSDLDLSIAISDFHYTNFDDVVIYMEDIGVSLEHIPDTNSFNVLIGLSAMDAVGLNSFDALFPMMEITGVNFNSKDSDSLINFTGLISPIDLTQIDLLELGALLGSGFDLDAYTRNMAYYPDIASEGASDLGIPGLDLGAIVANCDYSCLGAIELNLTGLLDSADIDLSDLGIDLSDYDISSIKLSDLIGAVGDSEFVMSAIPAVLNIFSLDLTDVDVSGLIADFDEENFDISSLLASLNLSSTDIAAILDILDKSDIDLGAIFAGCDISCLDAITLDLTGFIDSLGIDLSAFIDLSEFDLSAVSLTDIIAILNSFEFDMSTISALLKIFGLDIGDLDLEGLIASFDTENFDLSTLLASLNLSDLDIDAILAIFNNPDFDWAGIFENSDLSCLDAITLDLTGLLDSAEIDLSALGIDLSDYDLSSIKLSELIGVFGNLDFDMSDMISGIDFESIDFENIDLEGLIADFDAENFDISTLLESLNLSSTDLSAIFDMFINSDVDLGKVFEGCDYSCLDAIVLNLSGLLDSIGIDLADLGIDLSDYDLSAIKLSELIGILNGFDLDMNTLSALLKIFGIDLEELDLSGLIAIFDGDNFDMTALLSSLNLGGVDISAIVELFDNLGFDFDGMFENLDISCFDAITLDLTGLIDSTGIDLAAFGIDLSAYDLSAIKLSDLIGVVCSSEFIMSASGAVMKLFNINVDDLDFDGLIASFDAENFDISPLLESIELSGFDISEMLEMFDMNGFDLSQFLNQFISSFMENALLESGDE</sequence>
<gene>
    <name evidence="3" type="ordered locus">mru_0041</name>
</gene>
<dbReference type="RefSeq" id="WP_012954849.1">
    <property type="nucleotide sequence ID" value="NC_013790.1"/>
</dbReference>
<accession>D3E4J7</accession>
<organism evidence="3 4">
    <name type="scientific">Methanobrevibacter ruminantium (strain ATCC 35063 / DSM 1093 / JCM 13430 / OCM 146 / M1)</name>
    <name type="common">Methanobacterium ruminantium</name>
    <dbReference type="NCBI Taxonomy" id="634498"/>
    <lineage>
        <taxon>Archaea</taxon>
        <taxon>Methanobacteriati</taxon>
        <taxon>Methanobacteriota</taxon>
        <taxon>Methanomada group</taxon>
        <taxon>Methanobacteria</taxon>
        <taxon>Methanobacteriales</taxon>
        <taxon>Methanobacteriaceae</taxon>
        <taxon>Methanobrevibacter</taxon>
    </lineage>
</organism>
<evidence type="ECO:0000313" key="3">
    <source>
        <dbReference type="EMBL" id="ADC45893.1"/>
    </source>
</evidence>
<evidence type="ECO:0000259" key="2">
    <source>
        <dbReference type="PROSITE" id="PS50800"/>
    </source>
</evidence>
<dbReference type="AlphaFoldDB" id="D3E4J7"/>
<dbReference type="Pfam" id="PF02037">
    <property type="entry name" value="SAP"/>
    <property type="match status" value="1"/>
</dbReference>
<protein>
    <recommendedName>
        <fullName evidence="2">SAP domain-containing protein</fullName>
    </recommendedName>
</protein>
<dbReference type="OrthoDB" id="82546at2157"/>
<keyword evidence="1" id="KW-0175">Coiled coil</keyword>
<evidence type="ECO:0000256" key="1">
    <source>
        <dbReference type="SAM" id="Coils"/>
    </source>
</evidence>